<sequence>MGPISNIGPKTSRAAQDRPEQNPRKKSVVTTSSEHRRAAIAGRRPPPRKTCAAQRPRTAATSAALLSTSRAKGGTQEAGHHRVAKRRGIARPSPRQEARPPPRQEARHRAAIARPAPYGPFNPYIPIRSTTIGKSRVAKDPIAMRTSWRSNSDIASATRFQIWLLGTSLWYL</sequence>
<protein>
    <submittedName>
        <fullName evidence="2">Uncharacterized protein</fullName>
    </submittedName>
</protein>
<proteinExistence type="predicted"/>
<dbReference type="Proteomes" id="UP000250235">
    <property type="component" value="Unassembled WGS sequence"/>
</dbReference>
<evidence type="ECO:0000256" key="1">
    <source>
        <dbReference type="SAM" id="MobiDB-lite"/>
    </source>
</evidence>
<feature type="compositionally biased region" description="Basic and acidic residues" evidence="1">
    <location>
        <begin position="94"/>
        <end position="108"/>
    </location>
</feature>
<accession>A0A2Z6ZY39</accession>
<feature type="compositionally biased region" description="Low complexity" evidence="1">
    <location>
        <begin position="57"/>
        <end position="71"/>
    </location>
</feature>
<reference evidence="2 3" key="1">
    <citation type="journal article" date="2015" name="Proc. Natl. Acad. Sci. U.S.A.">
        <title>The resurrection genome of Boea hygrometrica: A blueprint for survival of dehydration.</title>
        <authorList>
            <person name="Xiao L."/>
            <person name="Yang G."/>
            <person name="Zhang L."/>
            <person name="Yang X."/>
            <person name="Zhao S."/>
            <person name="Ji Z."/>
            <person name="Zhou Q."/>
            <person name="Hu M."/>
            <person name="Wang Y."/>
            <person name="Chen M."/>
            <person name="Xu Y."/>
            <person name="Jin H."/>
            <person name="Xiao X."/>
            <person name="Hu G."/>
            <person name="Bao F."/>
            <person name="Hu Y."/>
            <person name="Wan P."/>
            <person name="Li L."/>
            <person name="Deng X."/>
            <person name="Kuang T."/>
            <person name="Xiang C."/>
            <person name="Zhu J.K."/>
            <person name="Oliver M.J."/>
            <person name="He Y."/>
        </authorList>
    </citation>
    <scope>NUCLEOTIDE SEQUENCE [LARGE SCALE GENOMIC DNA]</scope>
    <source>
        <strain evidence="3">cv. XS01</strain>
    </source>
</reference>
<feature type="region of interest" description="Disordered" evidence="1">
    <location>
        <begin position="1"/>
        <end position="110"/>
    </location>
</feature>
<name>A0A2Z6ZY39_9LAMI</name>
<gene>
    <name evidence="2" type="ORF">F511_44360</name>
</gene>
<evidence type="ECO:0000313" key="2">
    <source>
        <dbReference type="EMBL" id="KZV14136.1"/>
    </source>
</evidence>
<evidence type="ECO:0000313" key="3">
    <source>
        <dbReference type="Proteomes" id="UP000250235"/>
    </source>
</evidence>
<organism evidence="2 3">
    <name type="scientific">Dorcoceras hygrometricum</name>
    <dbReference type="NCBI Taxonomy" id="472368"/>
    <lineage>
        <taxon>Eukaryota</taxon>
        <taxon>Viridiplantae</taxon>
        <taxon>Streptophyta</taxon>
        <taxon>Embryophyta</taxon>
        <taxon>Tracheophyta</taxon>
        <taxon>Spermatophyta</taxon>
        <taxon>Magnoliopsida</taxon>
        <taxon>eudicotyledons</taxon>
        <taxon>Gunneridae</taxon>
        <taxon>Pentapetalae</taxon>
        <taxon>asterids</taxon>
        <taxon>lamiids</taxon>
        <taxon>Lamiales</taxon>
        <taxon>Gesneriaceae</taxon>
        <taxon>Didymocarpoideae</taxon>
        <taxon>Trichosporeae</taxon>
        <taxon>Loxocarpinae</taxon>
        <taxon>Dorcoceras</taxon>
    </lineage>
</organism>
<dbReference type="EMBL" id="KV021708">
    <property type="protein sequence ID" value="KZV14136.1"/>
    <property type="molecule type" value="Genomic_DNA"/>
</dbReference>
<dbReference type="AlphaFoldDB" id="A0A2Z6ZY39"/>
<keyword evidence="3" id="KW-1185">Reference proteome</keyword>